<keyword evidence="7" id="KW-0408">Iron</keyword>
<evidence type="ECO:0000256" key="2">
    <source>
        <dbReference type="ARBA" id="ARBA00022448"/>
    </source>
</evidence>
<dbReference type="Pfam" id="PF00593">
    <property type="entry name" value="TonB_dep_Rec_b-barrel"/>
    <property type="match status" value="1"/>
</dbReference>
<dbReference type="PROSITE" id="PS52016">
    <property type="entry name" value="TONB_DEPENDENT_REC_3"/>
    <property type="match status" value="1"/>
</dbReference>
<evidence type="ECO:0000256" key="6">
    <source>
        <dbReference type="ARBA" id="ARBA00022729"/>
    </source>
</evidence>
<feature type="short sequence motif" description="TonB C-terminal box" evidence="13">
    <location>
        <begin position="757"/>
        <end position="774"/>
    </location>
</feature>
<evidence type="ECO:0000256" key="3">
    <source>
        <dbReference type="ARBA" id="ARBA00022452"/>
    </source>
</evidence>
<dbReference type="Gene3D" id="2.40.170.20">
    <property type="entry name" value="TonB-dependent receptor, beta-barrel domain"/>
    <property type="match status" value="2"/>
</dbReference>
<evidence type="ECO:0000256" key="9">
    <source>
        <dbReference type="ARBA" id="ARBA00023077"/>
    </source>
</evidence>
<dbReference type="InterPro" id="IPR010917">
    <property type="entry name" value="TonB_rcpt_CS"/>
</dbReference>
<keyword evidence="10 12" id="KW-0472">Membrane</keyword>
<dbReference type="PANTHER" id="PTHR32552:SF81">
    <property type="entry name" value="TONB-DEPENDENT OUTER MEMBRANE RECEPTOR"/>
    <property type="match status" value="1"/>
</dbReference>
<keyword evidence="3 12" id="KW-1134">Transmembrane beta strand</keyword>
<dbReference type="EMBL" id="JACIEU010000019">
    <property type="protein sequence ID" value="MBB4150294.1"/>
    <property type="molecule type" value="Genomic_DNA"/>
</dbReference>
<proteinExistence type="inferred from homology"/>
<evidence type="ECO:0000256" key="8">
    <source>
        <dbReference type="ARBA" id="ARBA00023065"/>
    </source>
</evidence>
<comment type="similarity">
    <text evidence="12 14">Belongs to the TonB-dependent receptor family.</text>
</comment>
<feature type="signal peptide" evidence="15">
    <location>
        <begin position="1"/>
        <end position="31"/>
    </location>
</feature>
<keyword evidence="11 12" id="KW-0998">Cell outer membrane</keyword>
<keyword evidence="4" id="KW-0410">Iron transport</keyword>
<dbReference type="AlphaFoldDB" id="A0A7W6LTR0"/>
<accession>A0A7W6LTR0</accession>
<feature type="chain" id="PRO_5031365692" evidence="15">
    <location>
        <begin position="32"/>
        <end position="774"/>
    </location>
</feature>
<evidence type="ECO:0000256" key="1">
    <source>
        <dbReference type="ARBA" id="ARBA00004571"/>
    </source>
</evidence>
<dbReference type="GO" id="GO:0009279">
    <property type="term" value="C:cell outer membrane"/>
    <property type="evidence" value="ECO:0007669"/>
    <property type="project" value="UniProtKB-SubCell"/>
</dbReference>
<feature type="domain" description="TonB-dependent receptor-like beta-barrel" evidence="16">
    <location>
        <begin position="271"/>
        <end position="740"/>
    </location>
</feature>
<dbReference type="PROSITE" id="PS01156">
    <property type="entry name" value="TONB_DEPENDENT_REC_2"/>
    <property type="match status" value="1"/>
</dbReference>
<evidence type="ECO:0000256" key="10">
    <source>
        <dbReference type="ARBA" id="ARBA00023136"/>
    </source>
</evidence>
<comment type="caution">
    <text evidence="18">The sequence shown here is derived from an EMBL/GenBank/DDBJ whole genome shotgun (WGS) entry which is preliminary data.</text>
</comment>
<dbReference type="RefSeq" id="WP_188083672.1">
    <property type="nucleotide sequence ID" value="NZ_JACIEU010000019.1"/>
</dbReference>
<name>A0A7W6LTR0_9SPHN</name>
<dbReference type="InterPro" id="IPR036942">
    <property type="entry name" value="Beta-barrel_TonB_sf"/>
</dbReference>
<sequence>MRKSGTTAGARRLALLASTGIFILTCGSAIAQDSAPQGSVTNGAISDIIVTAQKRSENAQNVPIAITALDNSQLSAAGVSSTADLKSTVPALNVTTATGGIGLPRIRGIGATGQGPGIENPVAVYVDGVYYGASFGILQSMFDTEQVAVLKGPQGTLFGRNATGGLIQITTMGPSYDLTGKAEIGYDNYDTIHAAGYVSSGLTDKIAFSLAGQYENRQTGYGKNLLTGNDVQAGRNWGVRGKLRWEPTEDTKVTLAADANGRNASEPAFRNFDRNALGQNVTQQIVDLGGDPDHDIYSDVDPHMQTRAWGSSLTVEQDFGGVSLKSITAYRKSTFDYYFDPDGTTQKRIVIDNSQFDKQFTQELNLVSEAGGPFKWVLGGFYMHGKAGNDPARTTGLFTFGGNGYSDNINYQTLDSFAGFAEGTYSFGASTNLTAGLRYTSDKRELNAYTVSYNGNTKVTTTSPTVEESETFNKLTWRLSLDHRFSPELLAYASYNRGFRSGAYIPQATPIVLLQPDVVDAYEIGIKSDLFDRKVRLNIAGYYYDEQNIQVQQVISGVNSAYNADGAHIYGIDADFTWRVTQNFRLFGGFNYTHARYTGFTNAILSQPFPLSSDFTLVKNPATNPTFNQIIAPGQTVPQACQGTLSPLNTTLGGNCLYIGDASGNKLQNTPTFTASVGGSLDIPTDFGKFTLAGNFYHNSGFVGTPDERVKQKAYQTVDASLTWWSKDDHLFVRLWGKNLTDADYHTQIGGTNSGDNGTNAAPRTYGLTAGFDF</sequence>
<evidence type="ECO:0000256" key="11">
    <source>
        <dbReference type="ARBA" id="ARBA00023237"/>
    </source>
</evidence>
<keyword evidence="5 12" id="KW-0812">Transmembrane</keyword>
<protein>
    <submittedName>
        <fullName evidence="18">Iron complex outermembrane receptor protein</fullName>
    </submittedName>
</protein>
<dbReference type="PANTHER" id="PTHR32552">
    <property type="entry name" value="FERRICHROME IRON RECEPTOR-RELATED"/>
    <property type="match status" value="1"/>
</dbReference>
<keyword evidence="19" id="KW-1185">Reference proteome</keyword>
<evidence type="ECO:0000313" key="19">
    <source>
        <dbReference type="Proteomes" id="UP000590524"/>
    </source>
</evidence>
<dbReference type="Pfam" id="PF07715">
    <property type="entry name" value="Plug"/>
    <property type="match status" value="1"/>
</dbReference>
<dbReference type="InterPro" id="IPR012910">
    <property type="entry name" value="Plug_dom"/>
</dbReference>
<evidence type="ECO:0000313" key="18">
    <source>
        <dbReference type="EMBL" id="MBB4150294.1"/>
    </source>
</evidence>
<evidence type="ECO:0000256" key="13">
    <source>
        <dbReference type="PROSITE-ProRule" id="PRU10144"/>
    </source>
</evidence>
<keyword evidence="9 14" id="KW-0798">TonB box</keyword>
<evidence type="ECO:0000256" key="4">
    <source>
        <dbReference type="ARBA" id="ARBA00022496"/>
    </source>
</evidence>
<keyword evidence="6 15" id="KW-0732">Signal</keyword>
<organism evidence="18 19">
    <name type="scientific">Sphingobium scionense</name>
    <dbReference type="NCBI Taxonomy" id="1404341"/>
    <lineage>
        <taxon>Bacteria</taxon>
        <taxon>Pseudomonadati</taxon>
        <taxon>Pseudomonadota</taxon>
        <taxon>Alphaproteobacteria</taxon>
        <taxon>Sphingomonadales</taxon>
        <taxon>Sphingomonadaceae</taxon>
        <taxon>Sphingobium</taxon>
    </lineage>
</organism>
<evidence type="ECO:0000259" key="17">
    <source>
        <dbReference type="Pfam" id="PF07715"/>
    </source>
</evidence>
<evidence type="ECO:0000256" key="12">
    <source>
        <dbReference type="PROSITE-ProRule" id="PRU01360"/>
    </source>
</evidence>
<feature type="domain" description="TonB-dependent receptor plug" evidence="17">
    <location>
        <begin position="59"/>
        <end position="165"/>
    </location>
</feature>
<evidence type="ECO:0000256" key="15">
    <source>
        <dbReference type="SAM" id="SignalP"/>
    </source>
</evidence>
<keyword evidence="8" id="KW-0406">Ion transport</keyword>
<gene>
    <name evidence="18" type="ORF">GGQ90_004097</name>
</gene>
<evidence type="ECO:0000256" key="14">
    <source>
        <dbReference type="RuleBase" id="RU003357"/>
    </source>
</evidence>
<dbReference type="InterPro" id="IPR039426">
    <property type="entry name" value="TonB-dep_rcpt-like"/>
</dbReference>
<keyword evidence="2 12" id="KW-0813">Transport</keyword>
<dbReference type="InterPro" id="IPR000531">
    <property type="entry name" value="Beta-barrel_TonB"/>
</dbReference>
<dbReference type="GO" id="GO:0006826">
    <property type="term" value="P:iron ion transport"/>
    <property type="evidence" value="ECO:0007669"/>
    <property type="project" value="UniProtKB-KW"/>
</dbReference>
<keyword evidence="18" id="KW-0675">Receptor</keyword>
<evidence type="ECO:0000259" key="16">
    <source>
        <dbReference type="Pfam" id="PF00593"/>
    </source>
</evidence>
<comment type="subcellular location">
    <subcellularLocation>
        <location evidence="1 12">Cell outer membrane</location>
        <topology evidence="1 12">Multi-pass membrane protein</topology>
    </subcellularLocation>
</comment>
<evidence type="ECO:0000256" key="7">
    <source>
        <dbReference type="ARBA" id="ARBA00023004"/>
    </source>
</evidence>
<dbReference type="Proteomes" id="UP000590524">
    <property type="component" value="Unassembled WGS sequence"/>
</dbReference>
<dbReference type="SUPFAM" id="SSF56935">
    <property type="entry name" value="Porins"/>
    <property type="match status" value="1"/>
</dbReference>
<evidence type="ECO:0000256" key="5">
    <source>
        <dbReference type="ARBA" id="ARBA00022692"/>
    </source>
</evidence>
<reference evidence="18 19" key="1">
    <citation type="submission" date="2020-08" db="EMBL/GenBank/DDBJ databases">
        <title>Genomic Encyclopedia of Type Strains, Phase IV (KMG-IV): sequencing the most valuable type-strain genomes for metagenomic binning, comparative biology and taxonomic classification.</title>
        <authorList>
            <person name="Goeker M."/>
        </authorList>
    </citation>
    <scope>NUCLEOTIDE SEQUENCE [LARGE SCALE GENOMIC DNA]</scope>
    <source>
        <strain evidence="18 19">DSM 19371</strain>
    </source>
</reference>